<evidence type="ECO:0000313" key="3">
    <source>
        <dbReference type="EMBL" id="XDQ31026.1"/>
    </source>
</evidence>
<accession>A0AB39PM80</accession>
<dbReference type="PROSITE" id="PS51257">
    <property type="entry name" value="PROKAR_LIPOPROTEIN"/>
    <property type="match status" value="1"/>
</dbReference>
<sequence>MRRTTPHPSTVLALAASALLLAGCGSQTGDSGSGSSAVTPSQSQTTSPSPTTSEKGCAPEASLTAEDSGRTVCLTAGGVVRITLDGTTTRAWKPVSATGDALEPTNAGIVIQPGDATAAYSAAAAGTTHLTSSRPVCGTDPGHIACKGLQEWKVTVVVAKS</sequence>
<dbReference type="RefSeq" id="WP_369241533.1">
    <property type="nucleotide sequence ID" value="NZ_CP163435.1"/>
</dbReference>
<dbReference type="AlphaFoldDB" id="A0AB39PM80"/>
<evidence type="ECO:0000256" key="2">
    <source>
        <dbReference type="SAM" id="SignalP"/>
    </source>
</evidence>
<feature type="region of interest" description="Disordered" evidence="1">
    <location>
        <begin position="29"/>
        <end position="63"/>
    </location>
</feature>
<keyword evidence="2" id="KW-0732">Signal</keyword>
<organism evidence="3">
    <name type="scientific">Streptomyces sp. R21</name>
    <dbReference type="NCBI Taxonomy" id="3238627"/>
    <lineage>
        <taxon>Bacteria</taxon>
        <taxon>Bacillati</taxon>
        <taxon>Actinomycetota</taxon>
        <taxon>Actinomycetes</taxon>
        <taxon>Kitasatosporales</taxon>
        <taxon>Streptomycetaceae</taxon>
        <taxon>Streptomyces</taxon>
    </lineage>
</organism>
<feature type="compositionally biased region" description="Low complexity" evidence="1">
    <location>
        <begin position="29"/>
        <end position="53"/>
    </location>
</feature>
<proteinExistence type="predicted"/>
<evidence type="ECO:0000256" key="1">
    <source>
        <dbReference type="SAM" id="MobiDB-lite"/>
    </source>
</evidence>
<protein>
    <submittedName>
        <fullName evidence="3">Uncharacterized protein</fullName>
    </submittedName>
</protein>
<reference evidence="3" key="1">
    <citation type="submission" date="2024-07" db="EMBL/GenBank/DDBJ databases">
        <authorList>
            <person name="Yu S.T."/>
        </authorList>
    </citation>
    <scope>NUCLEOTIDE SEQUENCE</scope>
    <source>
        <strain evidence="3">R21</strain>
    </source>
</reference>
<gene>
    <name evidence="3" type="ORF">AB5J56_42795</name>
</gene>
<feature type="signal peptide" evidence="2">
    <location>
        <begin position="1"/>
        <end position="22"/>
    </location>
</feature>
<feature type="chain" id="PRO_5044210755" evidence="2">
    <location>
        <begin position="23"/>
        <end position="161"/>
    </location>
</feature>
<name>A0AB39PM80_9ACTN</name>
<dbReference type="EMBL" id="CP163435">
    <property type="protein sequence ID" value="XDQ31026.1"/>
    <property type="molecule type" value="Genomic_DNA"/>
</dbReference>